<dbReference type="AlphaFoldDB" id="A0A0A2TGC0"/>
<evidence type="ECO:0000256" key="10">
    <source>
        <dbReference type="ARBA" id="ARBA00022989"/>
    </source>
</evidence>
<protein>
    <submittedName>
        <fullName evidence="20">Diacylglycerol kinase</fullName>
    </submittedName>
</protein>
<accession>A0A0A2TGC0</accession>
<dbReference type="Proteomes" id="UP000030147">
    <property type="component" value="Unassembled WGS sequence"/>
</dbReference>
<comment type="cofactor">
    <cofactor evidence="18">
        <name>Mg(2+)</name>
        <dbReference type="ChEBI" id="CHEBI:18420"/>
    </cofactor>
    <text evidence="18">Mn(2+), Zn(2+), Cd(2+) and Co(2+) support activity to lesser extents.</text>
</comment>
<evidence type="ECO:0000256" key="16">
    <source>
        <dbReference type="PIRSR" id="PIRSR600829-2"/>
    </source>
</evidence>
<evidence type="ECO:0000256" key="4">
    <source>
        <dbReference type="ARBA" id="ARBA00022516"/>
    </source>
</evidence>
<evidence type="ECO:0000256" key="3">
    <source>
        <dbReference type="ARBA" id="ARBA00022475"/>
    </source>
</evidence>
<evidence type="ECO:0000256" key="13">
    <source>
        <dbReference type="ARBA" id="ARBA00023209"/>
    </source>
</evidence>
<dbReference type="RefSeq" id="WP_036818313.1">
    <property type="nucleotide sequence ID" value="NZ_AVBF01000017.1"/>
</dbReference>
<dbReference type="Pfam" id="PF01219">
    <property type="entry name" value="DAGK_prokar"/>
    <property type="match status" value="1"/>
</dbReference>
<evidence type="ECO:0000256" key="9">
    <source>
        <dbReference type="ARBA" id="ARBA00022840"/>
    </source>
</evidence>
<keyword evidence="5" id="KW-0808">Transferase</keyword>
<gene>
    <name evidence="20" type="ORF">N782_07270</name>
</gene>
<dbReference type="Gene3D" id="1.10.287.3610">
    <property type="match status" value="1"/>
</dbReference>
<feature type="binding site" evidence="18">
    <location>
        <position position="30"/>
    </location>
    <ligand>
        <name>a divalent metal cation</name>
        <dbReference type="ChEBI" id="CHEBI:60240"/>
    </ligand>
</feature>
<feature type="transmembrane region" description="Helical" evidence="19">
    <location>
        <begin position="98"/>
        <end position="119"/>
    </location>
</feature>
<feature type="binding site" evidence="16">
    <location>
        <position position="71"/>
    </location>
    <ligand>
        <name>substrate</name>
    </ligand>
</feature>
<dbReference type="InterPro" id="IPR033717">
    <property type="entry name" value="UDPK"/>
</dbReference>
<dbReference type="PANTHER" id="PTHR34299">
    <property type="entry name" value="DIACYLGLYCEROL KINASE"/>
    <property type="match status" value="1"/>
</dbReference>
<feature type="binding site" evidence="17">
    <location>
        <position position="30"/>
    </location>
    <ligand>
        <name>ATP</name>
        <dbReference type="ChEBI" id="CHEBI:30616"/>
    </ligand>
</feature>
<feature type="binding site" evidence="17">
    <location>
        <position position="78"/>
    </location>
    <ligand>
        <name>ATP</name>
        <dbReference type="ChEBI" id="CHEBI:30616"/>
    </ligand>
</feature>
<evidence type="ECO:0000256" key="11">
    <source>
        <dbReference type="ARBA" id="ARBA00023098"/>
    </source>
</evidence>
<evidence type="ECO:0000256" key="12">
    <source>
        <dbReference type="ARBA" id="ARBA00023136"/>
    </source>
</evidence>
<dbReference type="GO" id="GO:0046872">
    <property type="term" value="F:metal ion binding"/>
    <property type="evidence" value="ECO:0007669"/>
    <property type="project" value="UniProtKB-KW"/>
</dbReference>
<keyword evidence="7 17" id="KW-0547">Nucleotide-binding</keyword>
<evidence type="ECO:0000256" key="14">
    <source>
        <dbReference type="ARBA" id="ARBA00023264"/>
    </source>
</evidence>
<keyword evidence="6 19" id="KW-0812">Transmembrane</keyword>
<dbReference type="eggNOG" id="COG0818">
    <property type="taxonomic scope" value="Bacteria"/>
</dbReference>
<dbReference type="CDD" id="cd14265">
    <property type="entry name" value="UDPK_IM_like"/>
    <property type="match status" value="1"/>
</dbReference>
<evidence type="ECO:0000256" key="5">
    <source>
        <dbReference type="ARBA" id="ARBA00022679"/>
    </source>
</evidence>
<evidence type="ECO:0000256" key="8">
    <source>
        <dbReference type="ARBA" id="ARBA00022777"/>
    </source>
</evidence>
<feature type="binding site" evidence="18">
    <location>
        <position position="78"/>
    </location>
    <ligand>
        <name>a divalent metal cation</name>
        <dbReference type="ChEBI" id="CHEBI:60240"/>
    </ligand>
</feature>
<feature type="active site" description="Proton acceptor" evidence="15">
    <location>
        <position position="71"/>
    </location>
</feature>
<keyword evidence="4" id="KW-0444">Lipid biosynthesis</keyword>
<dbReference type="EMBL" id="AVBF01000017">
    <property type="protein sequence ID" value="KGP73161.1"/>
    <property type="molecule type" value="Genomic_DNA"/>
</dbReference>
<keyword evidence="13" id="KW-0594">Phospholipid biosynthesis</keyword>
<evidence type="ECO:0000256" key="17">
    <source>
        <dbReference type="PIRSR" id="PIRSR600829-3"/>
    </source>
</evidence>
<keyword evidence="10 19" id="KW-1133">Transmembrane helix</keyword>
<keyword evidence="11" id="KW-0443">Lipid metabolism</keyword>
<dbReference type="InterPro" id="IPR036945">
    <property type="entry name" value="DAGK_sf"/>
</dbReference>
<evidence type="ECO:0000256" key="6">
    <source>
        <dbReference type="ARBA" id="ARBA00022692"/>
    </source>
</evidence>
<keyword evidence="9 17" id="KW-0067">ATP-binding</keyword>
<comment type="subcellular location">
    <subcellularLocation>
        <location evidence="1">Cell membrane</location>
        <topology evidence="1">Multi-pass membrane protein</topology>
    </subcellularLocation>
</comment>
<keyword evidence="14" id="KW-1208">Phospholipid metabolism</keyword>
<dbReference type="InterPro" id="IPR000829">
    <property type="entry name" value="DAGK"/>
</dbReference>
<feature type="binding site" evidence="17">
    <location>
        <begin position="96"/>
        <end position="97"/>
    </location>
    <ligand>
        <name>ATP</name>
        <dbReference type="ChEBI" id="CHEBI:30616"/>
    </ligand>
</feature>
<name>A0A0A2TGC0_9BACI</name>
<evidence type="ECO:0000256" key="1">
    <source>
        <dbReference type="ARBA" id="ARBA00004651"/>
    </source>
</evidence>
<keyword evidence="18" id="KW-0479">Metal-binding</keyword>
<comment type="similarity">
    <text evidence="2">Belongs to the bacterial diacylglycerol kinase family.</text>
</comment>
<keyword evidence="21" id="KW-1185">Reference proteome</keyword>
<keyword evidence="3" id="KW-1003">Cell membrane</keyword>
<keyword evidence="12 19" id="KW-0472">Membrane</keyword>
<dbReference type="STRING" id="1385514.N782_07270"/>
<feature type="binding site" evidence="17">
    <location>
        <begin position="87"/>
        <end position="89"/>
    </location>
    <ligand>
        <name>ATP</name>
        <dbReference type="ChEBI" id="CHEBI:30616"/>
    </ligand>
</feature>
<proteinExistence type="inferred from homology"/>
<feature type="transmembrane region" description="Helical" evidence="19">
    <location>
        <begin position="33"/>
        <end position="51"/>
    </location>
</feature>
<evidence type="ECO:0000256" key="15">
    <source>
        <dbReference type="PIRSR" id="PIRSR600829-1"/>
    </source>
</evidence>
<organism evidence="20 21">
    <name type="scientific">Pontibacillus yanchengensis Y32</name>
    <dbReference type="NCBI Taxonomy" id="1385514"/>
    <lineage>
        <taxon>Bacteria</taxon>
        <taxon>Bacillati</taxon>
        <taxon>Bacillota</taxon>
        <taxon>Bacilli</taxon>
        <taxon>Bacillales</taxon>
        <taxon>Bacillaceae</taxon>
        <taxon>Pontibacillus</taxon>
    </lineage>
</organism>
<keyword evidence="8 20" id="KW-0418">Kinase</keyword>
<dbReference type="PANTHER" id="PTHR34299:SF1">
    <property type="entry name" value="DIACYLGLYCEROL KINASE"/>
    <property type="match status" value="1"/>
</dbReference>
<dbReference type="GO" id="GO:0005524">
    <property type="term" value="F:ATP binding"/>
    <property type="evidence" value="ECO:0007669"/>
    <property type="project" value="UniProtKB-KW"/>
</dbReference>
<sequence>MSSGSKETKSRKWIGFSFAWNGLKEVIKTERNFRIHCVITLFVIAFSFFVGLSLMEWGVLVLAITFVLTMEMLNSAIERVMDFLSPEHHPLVGKIKDITAGAVFVAALASVIIGCILFIPKFL</sequence>
<dbReference type="GO" id="GO:0005886">
    <property type="term" value="C:plasma membrane"/>
    <property type="evidence" value="ECO:0007669"/>
    <property type="project" value="UniProtKB-SubCell"/>
</dbReference>
<reference evidence="20 21" key="1">
    <citation type="journal article" date="2015" name="Stand. Genomic Sci.">
        <title>High quality draft genome sequence of the moderately halophilic bacterium Pontibacillus yanchengensis Y32(T) and comparison among Pontibacillus genomes.</title>
        <authorList>
            <person name="Huang J."/>
            <person name="Qiao Z.X."/>
            <person name="Tang J.W."/>
            <person name="Wang G."/>
        </authorList>
    </citation>
    <scope>NUCLEOTIDE SEQUENCE [LARGE SCALE GENOMIC DNA]</scope>
    <source>
        <strain evidence="20 21">Y32</strain>
    </source>
</reference>
<dbReference type="GO" id="GO:0016301">
    <property type="term" value="F:kinase activity"/>
    <property type="evidence" value="ECO:0007669"/>
    <property type="project" value="UniProtKB-KW"/>
</dbReference>
<evidence type="ECO:0000256" key="19">
    <source>
        <dbReference type="SAM" id="Phobius"/>
    </source>
</evidence>
<evidence type="ECO:0000256" key="2">
    <source>
        <dbReference type="ARBA" id="ARBA00005967"/>
    </source>
</evidence>
<evidence type="ECO:0000313" key="20">
    <source>
        <dbReference type="EMBL" id="KGP73161.1"/>
    </source>
</evidence>
<evidence type="ECO:0000256" key="7">
    <source>
        <dbReference type="ARBA" id="ARBA00022741"/>
    </source>
</evidence>
<comment type="caution">
    <text evidence="20">The sequence shown here is derived from an EMBL/GenBank/DDBJ whole genome shotgun (WGS) entry which is preliminary data.</text>
</comment>
<dbReference type="OrthoDB" id="9789934at2"/>
<evidence type="ECO:0000256" key="18">
    <source>
        <dbReference type="PIRSR" id="PIRSR600829-4"/>
    </source>
</evidence>
<evidence type="ECO:0000313" key="21">
    <source>
        <dbReference type="Proteomes" id="UP000030147"/>
    </source>
</evidence>
<dbReference type="GO" id="GO:0008654">
    <property type="term" value="P:phospholipid biosynthetic process"/>
    <property type="evidence" value="ECO:0007669"/>
    <property type="project" value="UniProtKB-KW"/>
</dbReference>
<keyword evidence="18" id="KW-0460">Magnesium</keyword>